<gene>
    <name evidence="2" type="ORF">Zmor_026141</name>
</gene>
<proteinExistence type="predicted"/>
<evidence type="ECO:0000313" key="3">
    <source>
        <dbReference type="Proteomes" id="UP001168821"/>
    </source>
</evidence>
<evidence type="ECO:0000313" key="2">
    <source>
        <dbReference type="EMBL" id="KAJ3643430.1"/>
    </source>
</evidence>
<sequence length="136" mass="15548">MLKLIFPLLTTLSSLLICRTTTYNECGEEHFYYDKNDIETLKCALEYLENSQNYTNTSTNEAEKSPASPAVSELTITRDKVIHPMYEESFTEILCKKCSIQLSDAKLAMTIKCFQCLDAESNTQTTATEFRKVLIY</sequence>
<dbReference type="AlphaFoldDB" id="A0AA38M4A9"/>
<reference evidence="2" key="1">
    <citation type="journal article" date="2023" name="G3 (Bethesda)">
        <title>Whole genome assemblies of Zophobas morio and Tenebrio molitor.</title>
        <authorList>
            <person name="Kaur S."/>
            <person name="Stinson S.A."/>
            <person name="diCenzo G.C."/>
        </authorList>
    </citation>
    <scope>NUCLEOTIDE SEQUENCE</scope>
    <source>
        <strain evidence="2">QUZm001</strain>
    </source>
</reference>
<keyword evidence="3" id="KW-1185">Reference proteome</keyword>
<evidence type="ECO:0000256" key="1">
    <source>
        <dbReference type="SAM" id="SignalP"/>
    </source>
</evidence>
<keyword evidence="1" id="KW-0732">Signal</keyword>
<feature type="chain" id="PRO_5041350672" description="Secreted protein" evidence="1">
    <location>
        <begin position="21"/>
        <end position="136"/>
    </location>
</feature>
<organism evidence="2 3">
    <name type="scientific">Zophobas morio</name>
    <dbReference type="NCBI Taxonomy" id="2755281"/>
    <lineage>
        <taxon>Eukaryota</taxon>
        <taxon>Metazoa</taxon>
        <taxon>Ecdysozoa</taxon>
        <taxon>Arthropoda</taxon>
        <taxon>Hexapoda</taxon>
        <taxon>Insecta</taxon>
        <taxon>Pterygota</taxon>
        <taxon>Neoptera</taxon>
        <taxon>Endopterygota</taxon>
        <taxon>Coleoptera</taxon>
        <taxon>Polyphaga</taxon>
        <taxon>Cucujiformia</taxon>
        <taxon>Tenebrionidae</taxon>
        <taxon>Zophobas</taxon>
    </lineage>
</organism>
<protein>
    <recommendedName>
        <fullName evidence="4">Secreted protein</fullName>
    </recommendedName>
</protein>
<evidence type="ECO:0008006" key="4">
    <source>
        <dbReference type="Google" id="ProtNLM"/>
    </source>
</evidence>
<feature type="signal peptide" evidence="1">
    <location>
        <begin position="1"/>
        <end position="20"/>
    </location>
</feature>
<dbReference type="EMBL" id="JALNTZ010000008">
    <property type="protein sequence ID" value="KAJ3643430.1"/>
    <property type="molecule type" value="Genomic_DNA"/>
</dbReference>
<accession>A0AA38M4A9</accession>
<dbReference type="Proteomes" id="UP001168821">
    <property type="component" value="Unassembled WGS sequence"/>
</dbReference>
<name>A0AA38M4A9_9CUCU</name>
<comment type="caution">
    <text evidence="2">The sequence shown here is derived from an EMBL/GenBank/DDBJ whole genome shotgun (WGS) entry which is preliminary data.</text>
</comment>